<evidence type="ECO:0000256" key="1">
    <source>
        <dbReference type="ARBA" id="ARBA00010928"/>
    </source>
</evidence>
<dbReference type="PANTHER" id="PTHR42840:SF3">
    <property type="entry name" value="BINDING ROSSMANN FOLD OXIDOREDUCTASE, PUTATIVE (AFU_ORTHOLOGUE AFUA_2G10240)-RELATED"/>
    <property type="match status" value="1"/>
</dbReference>
<dbReference type="NCBIfam" id="TIGR04380">
    <property type="entry name" value="myo_inos_iolG"/>
    <property type="match status" value="1"/>
</dbReference>
<evidence type="ECO:0000259" key="4">
    <source>
        <dbReference type="Pfam" id="PF22725"/>
    </source>
</evidence>
<dbReference type="EC" id="1.1.1.18" evidence="5"/>
<evidence type="ECO:0000256" key="2">
    <source>
        <dbReference type="ARBA" id="ARBA00023002"/>
    </source>
</evidence>
<dbReference type="Pfam" id="PF01408">
    <property type="entry name" value="GFO_IDH_MocA"/>
    <property type="match status" value="1"/>
</dbReference>
<dbReference type="Gene3D" id="3.40.50.720">
    <property type="entry name" value="NAD(P)-binding Rossmann-like Domain"/>
    <property type="match status" value="1"/>
</dbReference>
<dbReference type="FunFam" id="3.30.360.10:FF:000023">
    <property type="entry name" value="Inositol 2-dehydrogenase"/>
    <property type="match status" value="1"/>
</dbReference>
<feature type="domain" description="GFO/IDH/MocA-like oxidoreductase" evidence="4">
    <location>
        <begin position="132"/>
        <end position="252"/>
    </location>
</feature>
<dbReference type="InterPro" id="IPR000683">
    <property type="entry name" value="Gfo/Idh/MocA-like_OxRdtase_N"/>
</dbReference>
<dbReference type="Pfam" id="PF22725">
    <property type="entry name" value="GFO_IDH_MocA_C3"/>
    <property type="match status" value="1"/>
</dbReference>
<dbReference type="GO" id="GO:0050112">
    <property type="term" value="F:inositol 2-dehydrogenase (NAD+) activity"/>
    <property type="evidence" value="ECO:0007669"/>
    <property type="project" value="UniProtKB-EC"/>
</dbReference>
<dbReference type="SUPFAM" id="SSF55347">
    <property type="entry name" value="Glyceraldehyde-3-phosphate dehydrogenase-like, C-terminal domain"/>
    <property type="match status" value="1"/>
</dbReference>
<sequence length="338" mass="37963">MSKKITVGVVGAGRIGKLHVSNLKKMDNVRLKTVSDLFADQLEDWFRESGAERLTKNYKELIHDPELDAVFICSSTDTHAEIIKEAAGAGKHIFCEKPVSFSDQETLEVYEAVKSAGVKFQLGFNRRYDRNFRKVKQWVEKKVIGDLHVLKITSRDPNPPSLDYVSRSGGIFMDMTIHDFDMARFISGTEVEEVFVHGAALVNPKLAEWGDVDTAVITLKFANGAMGVIDNSRRAVYGYDQRLEAFGSKGAVHVNNETESKVECWSEEGIKSDNLLHFFLERYNEAFDREVKEFIRAIENDSDIQTTFKDGIMAQRIAEAATASLKSGKPVKVRGLDE</sequence>
<dbReference type="SUPFAM" id="SSF51735">
    <property type="entry name" value="NAD(P)-binding Rossmann-fold domains"/>
    <property type="match status" value="1"/>
</dbReference>
<name>A0A8I1A8S8_THEIN</name>
<dbReference type="GO" id="GO:0000166">
    <property type="term" value="F:nucleotide binding"/>
    <property type="evidence" value="ECO:0007669"/>
    <property type="project" value="InterPro"/>
</dbReference>
<comment type="similarity">
    <text evidence="1">Belongs to the Gfo/Idh/MocA family.</text>
</comment>
<dbReference type="RefSeq" id="WP_181732003.1">
    <property type="nucleotide sequence ID" value="NZ_JACEIR010000004.1"/>
</dbReference>
<dbReference type="EMBL" id="JAECVW010000002">
    <property type="protein sequence ID" value="MBH8594786.1"/>
    <property type="molecule type" value="Genomic_DNA"/>
</dbReference>
<evidence type="ECO:0000313" key="6">
    <source>
        <dbReference type="Proteomes" id="UP000633619"/>
    </source>
</evidence>
<dbReference type="Gene3D" id="3.30.360.10">
    <property type="entry name" value="Dihydrodipicolinate Reductase, domain 2"/>
    <property type="match status" value="1"/>
</dbReference>
<dbReference type="Proteomes" id="UP000633619">
    <property type="component" value="Unassembled WGS sequence"/>
</dbReference>
<dbReference type="PANTHER" id="PTHR42840">
    <property type="entry name" value="NAD(P)-BINDING ROSSMANN-FOLD SUPERFAMILY PROTEIN-RELATED"/>
    <property type="match status" value="1"/>
</dbReference>
<proteinExistence type="inferred from homology"/>
<evidence type="ECO:0000313" key="5">
    <source>
        <dbReference type="EMBL" id="MBH8594786.1"/>
    </source>
</evidence>
<gene>
    <name evidence="5" type="primary">iolG</name>
    <name evidence="5" type="ORF">I8U20_05515</name>
</gene>
<evidence type="ECO:0000259" key="3">
    <source>
        <dbReference type="Pfam" id="PF01408"/>
    </source>
</evidence>
<keyword evidence="6" id="KW-1185">Reference proteome</keyword>
<organism evidence="5 6">
    <name type="scientific">Thermoactinomyces intermedius</name>
    <dbReference type="NCBI Taxonomy" id="2024"/>
    <lineage>
        <taxon>Bacteria</taxon>
        <taxon>Bacillati</taxon>
        <taxon>Bacillota</taxon>
        <taxon>Bacilli</taxon>
        <taxon>Bacillales</taxon>
        <taxon>Thermoactinomycetaceae</taxon>
        <taxon>Thermoactinomyces</taxon>
    </lineage>
</organism>
<feature type="domain" description="Gfo/Idh/MocA-like oxidoreductase N-terminal" evidence="3">
    <location>
        <begin position="5"/>
        <end position="124"/>
    </location>
</feature>
<dbReference type="AlphaFoldDB" id="A0A8I1A8S8"/>
<dbReference type="InterPro" id="IPR036291">
    <property type="entry name" value="NAD(P)-bd_dom_sf"/>
</dbReference>
<keyword evidence="2 5" id="KW-0560">Oxidoreductase</keyword>
<reference evidence="5 6" key="1">
    <citation type="submission" date="2020-12" db="EMBL/GenBank/DDBJ databases">
        <title>WGS of Thermoactinomyces spp.</title>
        <authorList>
            <person name="Cheng K."/>
        </authorList>
    </citation>
    <scope>NUCLEOTIDE SEQUENCE [LARGE SCALE GENOMIC DNA]</scope>
    <source>
        <strain evidence="6">CICC 10671\DSM 43846</strain>
    </source>
</reference>
<dbReference type="InterPro" id="IPR055170">
    <property type="entry name" value="GFO_IDH_MocA-like_dom"/>
</dbReference>
<dbReference type="InterPro" id="IPR030827">
    <property type="entry name" value="Myo_inos_IolG"/>
</dbReference>
<comment type="caution">
    <text evidence="5">The sequence shown here is derived from an EMBL/GenBank/DDBJ whole genome shotgun (WGS) entry which is preliminary data.</text>
</comment>
<accession>A0A8I1A8S8</accession>
<protein>
    <submittedName>
        <fullName evidence="5">Inositol 2-dehydrogenase</fullName>
        <ecNumber evidence="5">1.1.1.18</ecNumber>
    </submittedName>
</protein>